<dbReference type="EMBL" id="CM047902">
    <property type="protein sequence ID" value="KAJ0094773.1"/>
    <property type="molecule type" value="Genomic_DNA"/>
</dbReference>
<name>A0ACC1B7A5_9ROSI</name>
<comment type="caution">
    <text evidence="1">The sequence shown here is derived from an EMBL/GenBank/DDBJ whole genome shotgun (WGS) entry which is preliminary data.</text>
</comment>
<gene>
    <name evidence="1" type="ORF">Patl1_16573</name>
</gene>
<protein>
    <submittedName>
        <fullName evidence="1">Uncharacterized protein</fullName>
    </submittedName>
</protein>
<evidence type="ECO:0000313" key="2">
    <source>
        <dbReference type="Proteomes" id="UP001164250"/>
    </source>
</evidence>
<accession>A0ACC1B7A5</accession>
<proteinExistence type="predicted"/>
<reference evidence="2" key="1">
    <citation type="journal article" date="2023" name="G3 (Bethesda)">
        <title>Genome assembly and association tests identify interacting loci associated with vigor, precocity, and sex in interspecific pistachio rootstocks.</title>
        <authorList>
            <person name="Palmer W."/>
            <person name="Jacygrad E."/>
            <person name="Sagayaradj S."/>
            <person name="Cavanaugh K."/>
            <person name="Han R."/>
            <person name="Bertier L."/>
            <person name="Beede B."/>
            <person name="Kafkas S."/>
            <person name="Golino D."/>
            <person name="Preece J."/>
            <person name="Michelmore R."/>
        </authorList>
    </citation>
    <scope>NUCLEOTIDE SEQUENCE [LARGE SCALE GENOMIC DNA]</scope>
</reference>
<keyword evidence="2" id="KW-1185">Reference proteome</keyword>
<dbReference type="Proteomes" id="UP001164250">
    <property type="component" value="Chromosome 6"/>
</dbReference>
<organism evidence="1 2">
    <name type="scientific">Pistacia atlantica</name>
    <dbReference type="NCBI Taxonomy" id="434234"/>
    <lineage>
        <taxon>Eukaryota</taxon>
        <taxon>Viridiplantae</taxon>
        <taxon>Streptophyta</taxon>
        <taxon>Embryophyta</taxon>
        <taxon>Tracheophyta</taxon>
        <taxon>Spermatophyta</taxon>
        <taxon>Magnoliopsida</taxon>
        <taxon>eudicotyledons</taxon>
        <taxon>Gunneridae</taxon>
        <taxon>Pentapetalae</taxon>
        <taxon>rosids</taxon>
        <taxon>malvids</taxon>
        <taxon>Sapindales</taxon>
        <taxon>Anacardiaceae</taxon>
        <taxon>Pistacia</taxon>
    </lineage>
</organism>
<sequence length="451" mass="51793">MGFMIILEFVVRCFYVVPWTLFALVYPLYASIRAIETDSSSDFRKLVAYWILFSLTFLFEGAFVKLLEWLPLLWPYIKLVIFCWLVLSNFDGAFYVYKHLLHPCISLEVKDLINQFKEKKEFFFNRIKVVTVEKRYVKEIGDEALHEIVANKCMSVFCRQSKGSEHINFVQKDTNALEVTEKKEVATAEQVSLTEPGLAHSKIKKFEPEAIKGTSEKVAASSEFSETPVSKNVQQDWTFGRKYMPYGFTNQVLRSYPCSFMQSKCGEPINVVQKDTKAVEVAEKTDMATAKQVSLPEFCFLLSENKKFEHEEIKRISATAAARSEVPEIPVSKDVQQEWTCSVCQVTAHSEAILKSHIQGRRHRSREEQLKAKNQPSKSKVSPAPEDKKSEDGEVPTQKPLQVQQDYLTNKWVELKESLWCCTLCNVSCTNMDIMFGHLNGKKHLARIQTI</sequence>
<evidence type="ECO:0000313" key="1">
    <source>
        <dbReference type="EMBL" id="KAJ0094773.1"/>
    </source>
</evidence>